<evidence type="ECO:0000256" key="2">
    <source>
        <dbReference type="ARBA" id="ARBA00022448"/>
    </source>
</evidence>
<dbReference type="AlphaFoldDB" id="X0U2Z3"/>
<comment type="caution">
    <text evidence="9">The sequence shown here is derived from an EMBL/GenBank/DDBJ whole genome shotgun (WGS) entry which is preliminary data.</text>
</comment>
<dbReference type="Gene3D" id="1.20.1250.20">
    <property type="entry name" value="MFS general substrate transporter like domains"/>
    <property type="match status" value="1"/>
</dbReference>
<proteinExistence type="predicted"/>
<sequence length="126" mass="13292">MTSGVWKTFVSLFIAVAVAMIGIGIIAPILPLYAETFSASGLVIGMIMGAFSLSRGLLGPFVGRLSDRIGRKRFLLAGLAIFTLVSLCYSLAGNVWQLMIVRIIQGAASVMVTPIAQGYIGDITPV</sequence>
<keyword evidence="6 7" id="KW-0472">Membrane</keyword>
<feature type="transmembrane region" description="Helical" evidence="7">
    <location>
        <begin position="12"/>
        <end position="33"/>
    </location>
</feature>
<evidence type="ECO:0000259" key="8">
    <source>
        <dbReference type="PROSITE" id="PS50850"/>
    </source>
</evidence>
<feature type="transmembrane region" description="Helical" evidence="7">
    <location>
        <begin position="74"/>
        <end position="92"/>
    </location>
</feature>
<evidence type="ECO:0000256" key="6">
    <source>
        <dbReference type="ARBA" id="ARBA00023136"/>
    </source>
</evidence>
<evidence type="ECO:0000256" key="7">
    <source>
        <dbReference type="SAM" id="Phobius"/>
    </source>
</evidence>
<dbReference type="GO" id="GO:0022857">
    <property type="term" value="F:transmembrane transporter activity"/>
    <property type="evidence" value="ECO:0007669"/>
    <property type="project" value="InterPro"/>
</dbReference>
<dbReference type="PROSITE" id="PS00216">
    <property type="entry name" value="SUGAR_TRANSPORT_1"/>
    <property type="match status" value="1"/>
</dbReference>
<dbReference type="InterPro" id="IPR050171">
    <property type="entry name" value="MFS_Transporters"/>
</dbReference>
<keyword evidence="5 7" id="KW-1133">Transmembrane helix</keyword>
<evidence type="ECO:0000256" key="3">
    <source>
        <dbReference type="ARBA" id="ARBA00022475"/>
    </source>
</evidence>
<name>X0U2Z3_9ZZZZ</name>
<evidence type="ECO:0000256" key="5">
    <source>
        <dbReference type="ARBA" id="ARBA00022989"/>
    </source>
</evidence>
<keyword evidence="4 7" id="KW-0812">Transmembrane</keyword>
<evidence type="ECO:0000256" key="4">
    <source>
        <dbReference type="ARBA" id="ARBA00022692"/>
    </source>
</evidence>
<dbReference type="InterPro" id="IPR011701">
    <property type="entry name" value="MFS"/>
</dbReference>
<feature type="transmembrane region" description="Helical" evidence="7">
    <location>
        <begin position="39"/>
        <end position="62"/>
    </location>
</feature>
<organism evidence="9">
    <name type="scientific">marine sediment metagenome</name>
    <dbReference type="NCBI Taxonomy" id="412755"/>
    <lineage>
        <taxon>unclassified sequences</taxon>
        <taxon>metagenomes</taxon>
        <taxon>ecological metagenomes</taxon>
    </lineage>
</organism>
<keyword evidence="2" id="KW-0813">Transport</keyword>
<dbReference type="PROSITE" id="PS50850">
    <property type="entry name" value="MFS"/>
    <property type="match status" value="1"/>
</dbReference>
<dbReference type="GO" id="GO:0005886">
    <property type="term" value="C:plasma membrane"/>
    <property type="evidence" value="ECO:0007669"/>
    <property type="project" value="UniProtKB-SubCell"/>
</dbReference>
<dbReference type="InterPro" id="IPR005829">
    <property type="entry name" value="Sugar_transporter_CS"/>
</dbReference>
<feature type="domain" description="Major facilitator superfamily (MFS) profile" evidence="8">
    <location>
        <begin position="8"/>
        <end position="126"/>
    </location>
</feature>
<dbReference type="EMBL" id="BARS01011786">
    <property type="protein sequence ID" value="GAF93726.1"/>
    <property type="molecule type" value="Genomic_DNA"/>
</dbReference>
<dbReference type="PANTHER" id="PTHR23517:SF13">
    <property type="entry name" value="MAJOR FACILITATOR SUPERFAMILY MFS_1"/>
    <property type="match status" value="1"/>
</dbReference>
<dbReference type="Pfam" id="PF07690">
    <property type="entry name" value="MFS_1"/>
    <property type="match status" value="1"/>
</dbReference>
<comment type="subcellular location">
    <subcellularLocation>
        <location evidence="1">Cell membrane</location>
        <topology evidence="1">Multi-pass membrane protein</topology>
    </subcellularLocation>
</comment>
<feature type="non-terminal residue" evidence="9">
    <location>
        <position position="126"/>
    </location>
</feature>
<evidence type="ECO:0000256" key="1">
    <source>
        <dbReference type="ARBA" id="ARBA00004651"/>
    </source>
</evidence>
<dbReference type="InterPro" id="IPR020846">
    <property type="entry name" value="MFS_dom"/>
</dbReference>
<gene>
    <name evidence="9" type="ORF">S01H1_21298</name>
</gene>
<protein>
    <recommendedName>
        <fullName evidence="8">Major facilitator superfamily (MFS) profile domain-containing protein</fullName>
    </recommendedName>
</protein>
<dbReference type="InterPro" id="IPR036259">
    <property type="entry name" value="MFS_trans_sf"/>
</dbReference>
<reference evidence="9" key="1">
    <citation type="journal article" date="2014" name="Front. Microbiol.">
        <title>High frequency of phylogenetically diverse reductive dehalogenase-homologous genes in deep subseafloor sedimentary metagenomes.</title>
        <authorList>
            <person name="Kawai M."/>
            <person name="Futagami T."/>
            <person name="Toyoda A."/>
            <person name="Takaki Y."/>
            <person name="Nishi S."/>
            <person name="Hori S."/>
            <person name="Arai W."/>
            <person name="Tsubouchi T."/>
            <person name="Morono Y."/>
            <person name="Uchiyama I."/>
            <person name="Ito T."/>
            <person name="Fujiyama A."/>
            <person name="Inagaki F."/>
            <person name="Takami H."/>
        </authorList>
    </citation>
    <scope>NUCLEOTIDE SEQUENCE</scope>
    <source>
        <strain evidence="9">Expedition CK06-06</strain>
    </source>
</reference>
<dbReference type="SUPFAM" id="SSF103473">
    <property type="entry name" value="MFS general substrate transporter"/>
    <property type="match status" value="1"/>
</dbReference>
<evidence type="ECO:0000313" key="9">
    <source>
        <dbReference type="EMBL" id="GAF93726.1"/>
    </source>
</evidence>
<dbReference type="PANTHER" id="PTHR23517">
    <property type="entry name" value="RESISTANCE PROTEIN MDTM, PUTATIVE-RELATED-RELATED"/>
    <property type="match status" value="1"/>
</dbReference>
<accession>X0U2Z3</accession>
<keyword evidence="3" id="KW-1003">Cell membrane</keyword>